<dbReference type="PIRSF" id="PIRSF006060">
    <property type="entry name" value="AA_transporter"/>
    <property type="match status" value="1"/>
</dbReference>
<feature type="transmembrane region" description="Helical" evidence="6">
    <location>
        <begin position="217"/>
        <end position="242"/>
    </location>
</feature>
<evidence type="ECO:0000256" key="5">
    <source>
        <dbReference type="SAM" id="MobiDB-lite"/>
    </source>
</evidence>
<feature type="region of interest" description="Disordered" evidence="5">
    <location>
        <begin position="27"/>
        <end position="51"/>
    </location>
</feature>
<accession>A0A8J5K7G7</accession>
<evidence type="ECO:0000313" key="8">
    <source>
        <dbReference type="Proteomes" id="UP000747542"/>
    </source>
</evidence>
<dbReference type="PANTHER" id="PTHR11785">
    <property type="entry name" value="AMINO ACID TRANSPORTER"/>
    <property type="match status" value="1"/>
</dbReference>
<dbReference type="GO" id="GO:0016020">
    <property type="term" value="C:membrane"/>
    <property type="evidence" value="ECO:0007669"/>
    <property type="project" value="UniProtKB-SubCell"/>
</dbReference>
<dbReference type="InterPro" id="IPR050598">
    <property type="entry name" value="AminoAcid_Transporter"/>
</dbReference>
<feature type="transmembrane region" description="Helical" evidence="6">
    <location>
        <begin position="91"/>
        <end position="113"/>
    </location>
</feature>
<reference evidence="7" key="1">
    <citation type="journal article" date="2021" name="Sci. Adv.">
        <title>The American lobster genome reveals insights on longevity, neural, and immune adaptations.</title>
        <authorList>
            <person name="Polinski J.M."/>
            <person name="Zimin A.V."/>
            <person name="Clark K.F."/>
            <person name="Kohn A.B."/>
            <person name="Sadowski N."/>
            <person name="Timp W."/>
            <person name="Ptitsyn A."/>
            <person name="Khanna P."/>
            <person name="Romanova D.Y."/>
            <person name="Williams P."/>
            <person name="Greenwood S.J."/>
            <person name="Moroz L.L."/>
            <person name="Walt D.R."/>
            <person name="Bodnar A.G."/>
        </authorList>
    </citation>
    <scope>NUCLEOTIDE SEQUENCE</scope>
    <source>
        <strain evidence="7">GMGI-L3</strain>
    </source>
</reference>
<proteinExistence type="predicted"/>
<feature type="transmembrane region" description="Helical" evidence="6">
    <location>
        <begin position="125"/>
        <end position="144"/>
    </location>
</feature>
<dbReference type="EMBL" id="JAHLQT010018664">
    <property type="protein sequence ID" value="KAG7168869.1"/>
    <property type="molecule type" value="Genomic_DNA"/>
</dbReference>
<organism evidence="7 8">
    <name type="scientific">Homarus americanus</name>
    <name type="common">American lobster</name>
    <dbReference type="NCBI Taxonomy" id="6706"/>
    <lineage>
        <taxon>Eukaryota</taxon>
        <taxon>Metazoa</taxon>
        <taxon>Ecdysozoa</taxon>
        <taxon>Arthropoda</taxon>
        <taxon>Crustacea</taxon>
        <taxon>Multicrustacea</taxon>
        <taxon>Malacostraca</taxon>
        <taxon>Eumalacostraca</taxon>
        <taxon>Eucarida</taxon>
        <taxon>Decapoda</taxon>
        <taxon>Pleocyemata</taxon>
        <taxon>Astacidea</taxon>
        <taxon>Nephropoidea</taxon>
        <taxon>Nephropidae</taxon>
        <taxon>Homarus</taxon>
    </lineage>
</organism>
<evidence type="ECO:0000256" key="4">
    <source>
        <dbReference type="ARBA" id="ARBA00023136"/>
    </source>
</evidence>
<dbReference type="GO" id="GO:0015179">
    <property type="term" value="F:L-amino acid transmembrane transporter activity"/>
    <property type="evidence" value="ECO:0007669"/>
    <property type="project" value="TreeGrafter"/>
</dbReference>
<dbReference type="Proteomes" id="UP000747542">
    <property type="component" value="Unassembled WGS sequence"/>
</dbReference>
<keyword evidence="3 6" id="KW-1133">Transmembrane helix</keyword>
<protein>
    <submittedName>
        <fullName evidence="7">Y+L amino acid transporter 2-like 4</fullName>
    </submittedName>
</protein>
<name>A0A8J5K7G7_HOMAM</name>
<sequence length="497" mass="54050">MGDSTRKLCSALGASSGCSISRQNVTTVMDSSGDPGHPSVRTTTSGPSPDTDVNLKKVLGLWDGVGFIVGTMIGSGIFVSPKTVVQYTGSVGMSLVVWVATGFMSMVGALCYAELGTTIPRSGCSYTYILEAFGPVPAFLSMWVNVFISKTCSRAIVCITFANYLLQAFLPECSSLPYYAVKFLGAAMLCLLGYINCIGVKLGSRLQDILAITKFQVFQYLLCHCKVLGLIIIIIAGVYHLARGNVSHFLDPMEGTIWDVSSFATAFYSTLFTYRSSSRNLPRAIVISMVIVTMVYTLTNIAYYAVLTPAEILSSNAVAVTFGNRMLGVLSWIIAFFVACSTAGNTNSGLFTLPRMIHTAALEGQLPHFLSFVHVRYYTPITAVIATTTLPLLVLAIDDIGKLLTYTSFINNFIGLLGLWLGFPLLYLALCVFVMVFPVVTRPLEIAVAFALAVVSLVVYFFTIHLHYKPRLLSLIMDKVTYVSQVLLHCTPEEKCQ</sequence>
<keyword evidence="4 6" id="KW-0472">Membrane</keyword>
<feature type="transmembrane region" description="Helical" evidence="6">
    <location>
        <begin position="409"/>
        <end position="440"/>
    </location>
</feature>
<evidence type="ECO:0000256" key="1">
    <source>
        <dbReference type="ARBA" id="ARBA00004141"/>
    </source>
</evidence>
<dbReference type="Gene3D" id="1.20.1740.10">
    <property type="entry name" value="Amino acid/polyamine transporter I"/>
    <property type="match status" value="1"/>
</dbReference>
<keyword evidence="8" id="KW-1185">Reference proteome</keyword>
<dbReference type="PANTHER" id="PTHR11785:SF528">
    <property type="entry name" value="AMINO ACID TRANSPORTER PROTEIN JHI-21"/>
    <property type="match status" value="1"/>
</dbReference>
<feature type="transmembrane region" description="Helical" evidence="6">
    <location>
        <begin position="59"/>
        <end position="79"/>
    </location>
</feature>
<feature type="transmembrane region" description="Helical" evidence="6">
    <location>
        <begin position="446"/>
        <end position="468"/>
    </location>
</feature>
<dbReference type="Pfam" id="PF13520">
    <property type="entry name" value="AA_permease_2"/>
    <property type="match status" value="1"/>
</dbReference>
<evidence type="ECO:0000256" key="6">
    <source>
        <dbReference type="SAM" id="Phobius"/>
    </source>
</evidence>
<gene>
    <name evidence="7" type="primary">Slc7a6-L4</name>
    <name evidence="7" type="ORF">Hamer_G011540</name>
</gene>
<comment type="subcellular location">
    <subcellularLocation>
        <location evidence="1">Membrane</location>
        <topology evidence="1">Multi-pass membrane protein</topology>
    </subcellularLocation>
</comment>
<dbReference type="AlphaFoldDB" id="A0A8J5K7G7"/>
<feature type="transmembrane region" description="Helical" evidence="6">
    <location>
        <begin position="377"/>
        <end position="397"/>
    </location>
</feature>
<dbReference type="InterPro" id="IPR002293">
    <property type="entry name" value="AA/rel_permease1"/>
</dbReference>
<evidence type="ECO:0000313" key="7">
    <source>
        <dbReference type="EMBL" id="KAG7168869.1"/>
    </source>
</evidence>
<comment type="caution">
    <text evidence="7">The sequence shown here is derived from an EMBL/GenBank/DDBJ whole genome shotgun (WGS) entry which is preliminary data.</text>
</comment>
<keyword evidence="2 6" id="KW-0812">Transmembrane</keyword>
<dbReference type="PROSITE" id="PS51257">
    <property type="entry name" value="PROKAR_LIPOPROTEIN"/>
    <property type="match status" value="1"/>
</dbReference>
<feature type="transmembrane region" description="Helical" evidence="6">
    <location>
        <begin position="284"/>
        <end position="306"/>
    </location>
</feature>
<evidence type="ECO:0000256" key="3">
    <source>
        <dbReference type="ARBA" id="ARBA00022989"/>
    </source>
</evidence>
<evidence type="ECO:0000256" key="2">
    <source>
        <dbReference type="ARBA" id="ARBA00022692"/>
    </source>
</evidence>
<feature type="transmembrane region" description="Helical" evidence="6">
    <location>
        <begin position="327"/>
        <end position="344"/>
    </location>
</feature>
<feature type="transmembrane region" description="Helical" evidence="6">
    <location>
        <begin position="176"/>
        <end position="196"/>
    </location>
</feature>